<dbReference type="Pfam" id="PF13489">
    <property type="entry name" value="Methyltransf_23"/>
    <property type="match status" value="1"/>
</dbReference>
<proteinExistence type="predicted"/>
<dbReference type="Gene3D" id="3.40.50.150">
    <property type="entry name" value="Vaccinia Virus protein VP39"/>
    <property type="match status" value="1"/>
</dbReference>
<comment type="caution">
    <text evidence="1">The sequence shown here is derived from an EMBL/GenBank/DDBJ whole genome shotgun (WGS) entry which is preliminary data.</text>
</comment>
<dbReference type="EMBL" id="VIFK01000048">
    <property type="protein sequence ID" value="TQE99633.1"/>
    <property type="molecule type" value="Genomic_DNA"/>
</dbReference>
<accession>A0A540VU21</accession>
<keyword evidence="1" id="KW-0489">Methyltransferase</keyword>
<dbReference type="AlphaFoldDB" id="A0A540VU21"/>
<dbReference type="GO" id="GO:0032259">
    <property type="term" value="P:methylation"/>
    <property type="evidence" value="ECO:0007669"/>
    <property type="project" value="UniProtKB-KW"/>
</dbReference>
<evidence type="ECO:0000313" key="2">
    <source>
        <dbReference type="Proteomes" id="UP000315400"/>
    </source>
</evidence>
<gene>
    <name evidence="1" type="ORF">FKY71_07600</name>
</gene>
<sequence>MTATDTQSPWRWPQDAVRFLRATVTNQLARFAPNSYVRLTGETGRGREAVPPEEVAAYFRECVADYRAQLTALGRDPDAVLRDARILEYGPGDIPGVALLLIAQGAAKVVCVDRFPLVRTNLGSDPVLRALEAELDRDAARRFRAACEAGEGNTASLEYRIRPSGVSGEQASVDLILSRAVLEHVNDLDATFGDMRAALRPGGLAMHKVDLRSHGLHNRNRLDFLRWPAWAWRWMHSCKGTPNRIRLTEYRRLAERHQLEVLALSAVERAGMEEVHEVRPHLAAPFRDVPDEDLEVLSFWLILRKPDMSEG</sequence>
<dbReference type="InterPro" id="IPR029063">
    <property type="entry name" value="SAM-dependent_MTases_sf"/>
</dbReference>
<organism evidence="1 2">
    <name type="scientific">Spiribacter salinus</name>
    <dbReference type="NCBI Taxonomy" id="1335746"/>
    <lineage>
        <taxon>Bacteria</taxon>
        <taxon>Pseudomonadati</taxon>
        <taxon>Pseudomonadota</taxon>
        <taxon>Gammaproteobacteria</taxon>
        <taxon>Chromatiales</taxon>
        <taxon>Ectothiorhodospiraceae</taxon>
        <taxon>Spiribacter</taxon>
    </lineage>
</organism>
<evidence type="ECO:0000313" key="1">
    <source>
        <dbReference type="EMBL" id="TQE99633.1"/>
    </source>
</evidence>
<keyword evidence="1" id="KW-0808">Transferase</keyword>
<dbReference type="Proteomes" id="UP000315400">
    <property type="component" value="Unassembled WGS sequence"/>
</dbReference>
<dbReference type="GO" id="GO:0008168">
    <property type="term" value="F:methyltransferase activity"/>
    <property type="evidence" value="ECO:0007669"/>
    <property type="project" value="UniProtKB-KW"/>
</dbReference>
<reference evidence="1 2" key="1">
    <citation type="submission" date="2019-06" db="EMBL/GenBank/DDBJ databases">
        <title>Metagenome assembled Genome of Spiribacter salinus SL48-SHIP from the microbial mat of Salt Lake 48 (Novosibirsk region, Russia).</title>
        <authorList>
            <person name="Shipova A."/>
            <person name="Rozanov A.S."/>
            <person name="Bryanskaya A.V."/>
            <person name="Peltek S.E."/>
        </authorList>
    </citation>
    <scope>NUCLEOTIDE SEQUENCE [LARGE SCALE GENOMIC DNA]</scope>
    <source>
        <strain evidence="1">SL48-SHIP-2</strain>
    </source>
</reference>
<dbReference type="SUPFAM" id="SSF53335">
    <property type="entry name" value="S-adenosyl-L-methionine-dependent methyltransferases"/>
    <property type="match status" value="1"/>
</dbReference>
<protein>
    <submittedName>
        <fullName evidence="1">Class I SAM-dependent methyltransferase</fullName>
    </submittedName>
</protein>
<name>A0A540VU21_9GAMM</name>